<keyword evidence="8" id="KW-1185">Reference proteome</keyword>
<feature type="domain" description="Glycosyl transferase family 28 C-terminal" evidence="5">
    <location>
        <begin position="221"/>
        <end position="353"/>
    </location>
</feature>
<protein>
    <submittedName>
        <fullName evidence="7">Processive 1,2-diacylglycerol beta-glucosyltransferase</fullName>
    </submittedName>
</protein>
<dbReference type="GO" id="GO:0016020">
    <property type="term" value="C:membrane"/>
    <property type="evidence" value="ECO:0007669"/>
    <property type="project" value="UniProtKB-SubCell"/>
</dbReference>
<dbReference type="SUPFAM" id="SSF53756">
    <property type="entry name" value="UDP-Glycosyltransferase/glycogen phosphorylase"/>
    <property type="match status" value="1"/>
</dbReference>
<proteinExistence type="inferred from homology"/>
<dbReference type="InterPro" id="IPR050519">
    <property type="entry name" value="Glycosyltransf_28_UgtP"/>
</dbReference>
<evidence type="ECO:0000256" key="4">
    <source>
        <dbReference type="ARBA" id="ARBA00022679"/>
    </source>
</evidence>
<evidence type="ECO:0000259" key="6">
    <source>
        <dbReference type="Pfam" id="PF06925"/>
    </source>
</evidence>
<dbReference type="RefSeq" id="WP_072873444.1">
    <property type="nucleotide sequence ID" value="NZ_FRAF01000006.1"/>
</dbReference>
<dbReference type="Pfam" id="PF06925">
    <property type="entry name" value="MGDG_synth"/>
    <property type="match status" value="1"/>
</dbReference>
<dbReference type="EMBL" id="FRAF01000006">
    <property type="protein sequence ID" value="SHJ96980.1"/>
    <property type="molecule type" value="Genomic_DNA"/>
</dbReference>
<keyword evidence="3" id="KW-0328">Glycosyltransferase</keyword>
<name>A0A1M6NMP1_9BACL</name>
<evidence type="ECO:0000256" key="3">
    <source>
        <dbReference type="ARBA" id="ARBA00022676"/>
    </source>
</evidence>
<dbReference type="Pfam" id="PF04101">
    <property type="entry name" value="Glyco_tran_28_C"/>
    <property type="match status" value="1"/>
</dbReference>
<evidence type="ECO:0000313" key="7">
    <source>
        <dbReference type="EMBL" id="SHJ96980.1"/>
    </source>
</evidence>
<comment type="similarity">
    <text evidence="2">Belongs to the glycosyltransferase 28 family.</text>
</comment>
<dbReference type="Gene3D" id="3.40.50.2000">
    <property type="entry name" value="Glycogen Phosphorylase B"/>
    <property type="match status" value="1"/>
</dbReference>
<evidence type="ECO:0000256" key="1">
    <source>
        <dbReference type="ARBA" id="ARBA00004370"/>
    </source>
</evidence>
<dbReference type="Proteomes" id="UP000184016">
    <property type="component" value="Unassembled WGS sequence"/>
</dbReference>
<accession>A0A1M6NMP1</accession>
<dbReference type="OrthoDB" id="9815663at2"/>
<dbReference type="STRING" id="1830138.SAMN05443507_106101"/>
<evidence type="ECO:0000313" key="8">
    <source>
        <dbReference type="Proteomes" id="UP000184016"/>
    </source>
</evidence>
<dbReference type="AlphaFoldDB" id="A0A1M6NMP1"/>
<organism evidence="7 8">
    <name type="scientific">Alicyclobacillus tolerans</name>
    <dbReference type="NCBI Taxonomy" id="90970"/>
    <lineage>
        <taxon>Bacteria</taxon>
        <taxon>Bacillati</taxon>
        <taxon>Bacillota</taxon>
        <taxon>Bacilli</taxon>
        <taxon>Bacillales</taxon>
        <taxon>Alicyclobacillaceae</taxon>
        <taxon>Alicyclobacillus</taxon>
    </lineage>
</organism>
<dbReference type="InterPro" id="IPR009695">
    <property type="entry name" value="Diacylglyc_glucosyltr_N"/>
</dbReference>
<evidence type="ECO:0000259" key="5">
    <source>
        <dbReference type="Pfam" id="PF04101"/>
    </source>
</evidence>
<sequence length="383" mass="42888">MEQQLDVLLLSAGYGEGHHQAARAIQENLQRIWPGCQITMMDYLEYIPDFIGQATVGLYKAMSKHSPWMYAGVYHLTSQIAGMWGWSHIEYSLGRRHLRHLIQTVYPKVIICTHPLPMAVLSTMRRQNEKVPPVFGVVTDYVLHGEWIQSDLDRYYVPTRRMQQQLSEHGIDSKRIIVSGIPVREAFSETIDTHAARAALNWPDVPTVLFLSSALGTLGGVVEACQELLLSREYFRLVVICGRDTTLAEKLRQLIAKDTFHPIEVLGYVHNIADYMRASDIIVTKAGGITLSEALSLQRTIVIYRPIPGQESGNSRWAAQRGAVVIAKTPETLCEQIETLLANDALRITLSTRAGHLAKPHAARRIASDACEAAGKINRMTRN</sequence>
<dbReference type="PANTHER" id="PTHR43025:SF3">
    <property type="entry name" value="MONOGALACTOSYLDIACYLGLYCEROL SYNTHASE 1, CHLOROPLASTIC"/>
    <property type="match status" value="1"/>
</dbReference>
<dbReference type="GO" id="GO:0016758">
    <property type="term" value="F:hexosyltransferase activity"/>
    <property type="evidence" value="ECO:0007669"/>
    <property type="project" value="InterPro"/>
</dbReference>
<dbReference type="GO" id="GO:0009247">
    <property type="term" value="P:glycolipid biosynthetic process"/>
    <property type="evidence" value="ECO:0007669"/>
    <property type="project" value="InterPro"/>
</dbReference>
<reference evidence="8" key="1">
    <citation type="submission" date="2016-11" db="EMBL/GenBank/DDBJ databases">
        <authorList>
            <person name="Varghese N."/>
            <person name="Submissions S."/>
        </authorList>
    </citation>
    <scope>NUCLEOTIDE SEQUENCE [LARGE SCALE GENOMIC DNA]</scope>
    <source>
        <strain evidence="8">USBA-503</strain>
    </source>
</reference>
<dbReference type="PANTHER" id="PTHR43025">
    <property type="entry name" value="MONOGALACTOSYLDIACYLGLYCEROL SYNTHASE"/>
    <property type="match status" value="1"/>
</dbReference>
<keyword evidence="4 7" id="KW-0808">Transferase</keyword>
<feature type="domain" description="Diacylglycerol glucosyltransferase N-terminal" evidence="6">
    <location>
        <begin position="18"/>
        <end position="183"/>
    </location>
</feature>
<gene>
    <name evidence="7" type="ORF">SAMN05443507_106101</name>
</gene>
<evidence type="ECO:0000256" key="2">
    <source>
        <dbReference type="ARBA" id="ARBA00006962"/>
    </source>
</evidence>
<dbReference type="InterPro" id="IPR007235">
    <property type="entry name" value="Glyco_trans_28_C"/>
</dbReference>
<comment type="subcellular location">
    <subcellularLocation>
        <location evidence="1">Membrane</location>
    </subcellularLocation>
</comment>